<keyword evidence="2" id="KW-1185">Reference proteome</keyword>
<dbReference type="RefSeq" id="WP_306833076.1">
    <property type="nucleotide sequence ID" value="NZ_JAUSRF010000004.1"/>
</dbReference>
<gene>
    <name evidence="1" type="ORF">J2T09_001641</name>
</gene>
<name>A0ABT9PR08_9HYPH</name>
<dbReference type="EMBL" id="JAUSRF010000004">
    <property type="protein sequence ID" value="MDP9836896.1"/>
    <property type="molecule type" value="Genomic_DNA"/>
</dbReference>
<accession>A0ABT9PR08</accession>
<dbReference type="Proteomes" id="UP001241472">
    <property type="component" value="Unassembled WGS sequence"/>
</dbReference>
<evidence type="ECO:0000313" key="2">
    <source>
        <dbReference type="Proteomes" id="UP001241472"/>
    </source>
</evidence>
<proteinExistence type="predicted"/>
<organism evidence="1 2">
    <name type="scientific">Neorhizobium huautlense</name>
    <dbReference type="NCBI Taxonomy" id="67774"/>
    <lineage>
        <taxon>Bacteria</taxon>
        <taxon>Pseudomonadati</taxon>
        <taxon>Pseudomonadota</taxon>
        <taxon>Alphaproteobacteria</taxon>
        <taxon>Hyphomicrobiales</taxon>
        <taxon>Rhizobiaceae</taxon>
        <taxon>Rhizobium/Agrobacterium group</taxon>
        <taxon>Neorhizobium</taxon>
    </lineage>
</organism>
<sequence>MPNLPRRSPMESANQNYRVTAANALVAELMTAAGSIGAVKPHQRRILVARAAAAIETQRELLDMGEGAISLPTGIVSDLDMLRRESSDFPDLLAAQILRQVADEIRRLAGLVKQTI</sequence>
<protein>
    <submittedName>
        <fullName evidence="1">Uncharacterized protein</fullName>
    </submittedName>
</protein>
<comment type="caution">
    <text evidence="1">The sequence shown here is derived from an EMBL/GenBank/DDBJ whole genome shotgun (WGS) entry which is preliminary data.</text>
</comment>
<reference evidence="1 2" key="1">
    <citation type="submission" date="2023-07" db="EMBL/GenBank/DDBJ databases">
        <title>Sorghum-associated microbial communities from plants grown in Nebraska, USA.</title>
        <authorList>
            <person name="Schachtman D."/>
        </authorList>
    </citation>
    <scope>NUCLEOTIDE SEQUENCE [LARGE SCALE GENOMIC DNA]</scope>
    <source>
        <strain evidence="1 2">DS1307</strain>
    </source>
</reference>
<evidence type="ECO:0000313" key="1">
    <source>
        <dbReference type="EMBL" id="MDP9836896.1"/>
    </source>
</evidence>